<dbReference type="KEGG" id="bvr:BVIR_2147"/>
<dbReference type="EMBL" id="AP014854">
    <property type="protein sequence ID" value="BAS00176.1"/>
    <property type="molecule type" value="Genomic_DNA"/>
</dbReference>
<dbReference type="Proteomes" id="UP000065734">
    <property type="component" value="Chromosome I"/>
</dbReference>
<dbReference type="PANTHER" id="PTHR34203:SF15">
    <property type="entry name" value="SLL1173 PROTEIN"/>
    <property type="match status" value="1"/>
</dbReference>
<keyword evidence="3" id="KW-0808">Transferase</keyword>
<evidence type="ECO:0000313" key="3">
    <source>
        <dbReference type="EMBL" id="CUU42579.1"/>
    </source>
</evidence>
<dbReference type="SUPFAM" id="SSF53335">
    <property type="entry name" value="S-adenosyl-L-methionine-dependent methyltransferases"/>
    <property type="match status" value="1"/>
</dbReference>
<dbReference type="InterPro" id="IPR052514">
    <property type="entry name" value="SAM-dependent_MTase"/>
</dbReference>
<sequence>MSPFPQRPIAFVAVSTNHGTMLVNRHDYRITNAGGYGVGFQLLNRSAFDPDEVDLALQLLRTRRENFGDGVVAIDCGANVGVHTIEWARAMYGWGEVIAFEAQERVFYALAGNIALNNCFNARALWAAVGENIGTIRVPKPNYLVASSFGSLEIRKTDTNEFIGQNIDYSDSGTIETRMMPIDALGLQRLDFIKIDIEGMELEALKGARKSLEAFKPQLIIEKIKANEGELAAFVSEFGYNVYPLGINLLALHASDPATKLIK</sequence>
<dbReference type="GO" id="GO:0032259">
    <property type="term" value="P:methylation"/>
    <property type="evidence" value="ECO:0007669"/>
    <property type="project" value="UniProtKB-KW"/>
</dbReference>
<dbReference type="PANTHER" id="PTHR34203">
    <property type="entry name" value="METHYLTRANSFERASE, FKBM FAMILY PROTEIN"/>
    <property type="match status" value="1"/>
</dbReference>
<evidence type="ECO:0000259" key="1">
    <source>
        <dbReference type="Pfam" id="PF05050"/>
    </source>
</evidence>
<dbReference type="NCBIfam" id="TIGR01444">
    <property type="entry name" value="fkbM_fam"/>
    <property type="match status" value="1"/>
</dbReference>
<dbReference type="EMBL" id="LN907867">
    <property type="protein sequence ID" value="CUU42579.1"/>
    <property type="molecule type" value="Genomic_DNA"/>
</dbReference>
<dbReference type="InterPro" id="IPR006342">
    <property type="entry name" value="FkbM_mtfrase"/>
</dbReference>
<accession>A0A0H5BDA4</accession>
<evidence type="ECO:0000313" key="2">
    <source>
        <dbReference type="EMBL" id="BAS00176.1"/>
    </source>
</evidence>
<name>A0A0H5BDA4_BLAVI</name>
<dbReference type="Gene3D" id="3.40.50.150">
    <property type="entry name" value="Vaccinia Virus protein VP39"/>
    <property type="match status" value="1"/>
</dbReference>
<dbReference type="Pfam" id="PF05050">
    <property type="entry name" value="Methyltransf_21"/>
    <property type="match status" value="1"/>
</dbReference>
<dbReference type="STRING" id="1079.BVIR_2147"/>
<reference evidence="2" key="1">
    <citation type="journal article" date="2015" name="Genome Announc.">
        <title>Complete Genome Sequence of the Bacteriochlorophyll b-Producing Photosynthetic Bacterium Blastochloris viridis.</title>
        <authorList>
            <person name="Tsukatani Y."/>
            <person name="Hirose Y."/>
            <person name="Harada J."/>
            <person name="Misawa N."/>
            <person name="Mori K."/>
            <person name="Inoue K."/>
            <person name="Tamiaki H."/>
        </authorList>
    </citation>
    <scope>NUCLEOTIDE SEQUENCE [LARGE SCALE GENOMIC DNA]</scope>
    <source>
        <strain evidence="2">DSM 133</strain>
    </source>
</reference>
<reference evidence="3" key="2">
    <citation type="submission" date="2015-11" db="EMBL/GenBank/DDBJ databases">
        <authorList>
            <person name="Zhang Y."/>
            <person name="Guo Z."/>
        </authorList>
    </citation>
    <scope>NUCLEOTIDE SEQUENCE</scope>
    <source>
        <strain evidence="3">1</strain>
    </source>
</reference>
<keyword evidence="3" id="KW-0489">Methyltransferase</keyword>
<keyword evidence="4" id="KW-1185">Reference proteome</keyword>
<dbReference type="InterPro" id="IPR029063">
    <property type="entry name" value="SAM-dependent_MTases_sf"/>
</dbReference>
<feature type="domain" description="Methyltransferase FkbM" evidence="1">
    <location>
        <begin position="75"/>
        <end position="240"/>
    </location>
</feature>
<dbReference type="RefSeq" id="WP_055037609.1">
    <property type="nucleotide sequence ID" value="NZ_AP014854.2"/>
</dbReference>
<dbReference type="AlphaFoldDB" id="A0A0H5BDA4"/>
<protein>
    <submittedName>
        <fullName evidence="2">Methyltransferase FkbM family</fullName>
    </submittedName>
    <submittedName>
        <fullName evidence="3">Methyltransferase, FkbM family</fullName>
    </submittedName>
</protein>
<reference evidence="4" key="3">
    <citation type="journal article" date="2016" name="Genome Announc.">
        <title>Revised genome sequence of the purple photosynthetic bacterium Blastochloris viridis.</title>
        <authorList>
            <person name="Liu L.N."/>
            <person name="Faulkner M."/>
            <person name="Liu X."/>
            <person name="Huang F."/>
            <person name="Darby A.C."/>
            <person name="Hall N."/>
        </authorList>
    </citation>
    <scope>NUCLEOTIDE SEQUENCE [LARGE SCALE GENOMIC DNA]</scope>
    <source>
        <strain evidence="4">ATCC 19567 / DSM 133 / F</strain>
    </source>
</reference>
<proteinExistence type="predicted"/>
<dbReference type="OrthoDB" id="9814604at2"/>
<gene>
    <name evidence="2" type="ORF">BV133_2582</name>
    <name evidence="3" type="ORF">BVIRIDIS_15920</name>
</gene>
<dbReference type="GO" id="GO:0008168">
    <property type="term" value="F:methyltransferase activity"/>
    <property type="evidence" value="ECO:0007669"/>
    <property type="project" value="UniProtKB-KW"/>
</dbReference>
<dbReference type="PATRIC" id="fig|1079.6.peg.2230"/>
<organism evidence="3 4">
    <name type="scientific">Blastochloris viridis</name>
    <name type="common">Rhodopseudomonas viridis</name>
    <dbReference type="NCBI Taxonomy" id="1079"/>
    <lineage>
        <taxon>Bacteria</taxon>
        <taxon>Pseudomonadati</taxon>
        <taxon>Pseudomonadota</taxon>
        <taxon>Alphaproteobacteria</taxon>
        <taxon>Hyphomicrobiales</taxon>
        <taxon>Blastochloridaceae</taxon>
        <taxon>Blastochloris</taxon>
    </lineage>
</organism>
<evidence type="ECO:0000313" key="4">
    <source>
        <dbReference type="Proteomes" id="UP000065734"/>
    </source>
</evidence>